<gene>
    <name evidence="9" type="ORF">HO133_010533</name>
</gene>
<dbReference type="Gene3D" id="1.20.870.10">
    <property type="entry name" value="Son of sevenless (SoS) protein Chain: S domain 1"/>
    <property type="match status" value="1"/>
</dbReference>
<dbReference type="CDD" id="cd06224">
    <property type="entry name" value="REM"/>
    <property type="match status" value="1"/>
</dbReference>
<sequence length="1190" mass="132252">MESLPRSSACVAPLQIVKGTPEVMTPSSRTPNFSSTMTNGVYLPQRTGQITPPLTPHDSEVTFERPADFQTYLRASYAYHPECHQSLTTVTLPLNGGDVILVHSVHSNGWADGTLLVSGARGWLPTNYCEGYESEPIRNLMKALTVFWDLIKGSSIGGLVAFRNSDYVRGLVAGVRCLLERTNCLSRESNLIRSHDVLFKNRRALLADLSAFVKVAGALKTLLTKSGGDLGVELDLEEMLSKAFKMVNRAVKFLDIWEEHMQSVDASVTIDHAKSMRVPPTPPADHTQFALSRNNQIASNAHNRPTSSENAKKEQNGVRSRYGRSSQTSVRPRSSNSFGHFHGLANRESASHRTSCTVSPMSQNLASEKLSALHNGFITSLAYFLGLHIQSRSSAEIRLTTEQSIVSCRDMLRLVEEIWERDRRRSFALQEAHDAMYDKIADLADAAKDIYRSEQFGEDSDTLVYAATACICAAGECVTESQLVVERIGDFEVESFGLGILDLEVARPAENAIQVSEDQRDVTTNGRLIPHEPLREPPPTPPKLPDHDLPVTSAMSATASSRNYSFNAVLVESTDNLDRSSAQKLLPPLPPFASCLLSYGDQFSSPPSSNCSVGDTQNNNDGRTREDSLGVSSSFDSSTYVGSTRDSEPSVVSQSSTRATSPDATLVTSLERPSLYKHETGIQSVLFEDGDEDEVKLLETTFAHELVYNREGQISGGTLPALIERLTTHDSTPDATFVSTFYLTFRLFATPTAFAQALIDRFQYVGESPHIAGPVRLRVYNVFKGWLESHWRNDCDSLALELIIPFAKRQLQIVLPTAGKRLATLASKVTAADGPLVPRLISSIGKTNTSIALYVSPDAPLPAPVITKSQLAALKNWKHGGASVSILDFDPLELARQFTIKESQIFCSILPEELLATEWMKKSGSMAVNVRAMSRLSTDLTNLVTDYILQLEDPKKRAIVIKQWVKIAKRFLELANYDSLFAVICSLESSTILRLKRTWEMVSSKTKATLEHLKSVVDISKNYVVLRQRLQNHVPPCLPFVGTYLTDLTFVDIGNQTTRQLPSEGPEESRSVINFDKHMKTAKIISELQRFQIPYRFTEIPELQTWMQDQLVRVRTSDESSMQNHYRRSLILEPRDQVQCKPSPMESQASFSSTKDKLDRDKFEFFGLGWPYHSKHHSRDKTGTRPTTPS</sequence>
<feature type="domain" description="N-terminal Ras-GEF" evidence="8">
    <location>
        <begin position="710"/>
        <end position="830"/>
    </location>
</feature>
<feature type="domain" description="Ras-GEF" evidence="7">
    <location>
        <begin position="890"/>
        <end position="1135"/>
    </location>
</feature>
<dbReference type="GO" id="GO:0005886">
    <property type="term" value="C:plasma membrane"/>
    <property type="evidence" value="ECO:0007669"/>
    <property type="project" value="TreeGrafter"/>
</dbReference>
<keyword evidence="1 4" id="KW-0728">SH3 domain</keyword>
<evidence type="ECO:0000256" key="3">
    <source>
        <dbReference type="PROSITE-ProRule" id="PRU00168"/>
    </source>
</evidence>
<accession>A0A8H6CIR5</accession>
<dbReference type="PROSITE" id="PS50002">
    <property type="entry name" value="SH3"/>
    <property type="match status" value="1"/>
</dbReference>
<dbReference type="GO" id="GO:0005085">
    <property type="term" value="F:guanyl-nucleotide exchange factor activity"/>
    <property type="evidence" value="ECO:0007669"/>
    <property type="project" value="UniProtKB-KW"/>
</dbReference>
<dbReference type="InterPro" id="IPR001452">
    <property type="entry name" value="SH3_domain"/>
</dbReference>
<evidence type="ECO:0000313" key="10">
    <source>
        <dbReference type="Proteomes" id="UP000593566"/>
    </source>
</evidence>
<organism evidence="9 10">
    <name type="scientific">Letharia lupina</name>
    <dbReference type="NCBI Taxonomy" id="560253"/>
    <lineage>
        <taxon>Eukaryota</taxon>
        <taxon>Fungi</taxon>
        <taxon>Dikarya</taxon>
        <taxon>Ascomycota</taxon>
        <taxon>Pezizomycotina</taxon>
        <taxon>Lecanoromycetes</taxon>
        <taxon>OSLEUM clade</taxon>
        <taxon>Lecanoromycetidae</taxon>
        <taxon>Lecanorales</taxon>
        <taxon>Lecanorineae</taxon>
        <taxon>Parmeliaceae</taxon>
        <taxon>Letharia</taxon>
    </lineage>
</organism>
<feature type="compositionally biased region" description="Polar residues" evidence="5">
    <location>
        <begin position="639"/>
        <end position="664"/>
    </location>
</feature>
<dbReference type="Pfam" id="PF00618">
    <property type="entry name" value="RasGEF_N"/>
    <property type="match status" value="1"/>
</dbReference>
<feature type="compositionally biased region" description="Polar residues" evidence="5">
    <location>
        <begin position="299"/>
        <end position="309"/>
    </location>
</feature>
<evidence type="ECO:0000313" key="9">
    <source>
        <dbReference type="EMBL" id="KAF6223959.1"/>
    </source>
</evidence>
<evidence type="ECO:0000256" key="2">
    <source>
        <dbReference type="ARBA" id="ARBA00022658"/>
    </source>
</evidence>
<dbReference type="GeneID" id="59338923"/>
<dbReference type="AlphaFoldDB" id="A0A8H6CIR5"/>
<evidence type="ECO:0000259" key="7">
    <source>
        <dbReference type="PROSITE" id="PS50009"/>
    </source>
</evidence>
<dbReference type="InterPro" id="IPR000651">
    <property type="entry name" value="Ras-like_Gua-exchang_fac_N"/>
</dbReference>
<feature type="region of interest" description="Disordered" evidence="5">
    <location>
        <begin position="514"/>
        <end position="551"/>
    </location>
</feature>
<proteinExistence type="predicted"/>
<dbReference type="SMART" id="SM00147">
    <property type="entry name" value="RasGEF"/>
    <property type="match status" value="1"/>
</dbReference>
<dbReference type="Gene3D" id="2.30.30.40">
    <property type="entry name" value="SH3 Domains"/>
    <property type="match status" value="1"/>
</dbReference>
<feature type="region of interest" description="Disordered" evidence="5">
    <location>
        <begin position="299"/>
        <end position="342"/>
    </location>
</feature>
<dbReference type="PROSITE" id="PS50009">
    <property type="entry name" value="RASGEF_CAT"/>
    <property type="match status" value="1"/>
</dbReference>
<dbReference type="InterPro" id="IPR036964">
    <property type="entry name" value="RASGEF_cat_dom_sf"/>
</dbReference>
<dbReference type="InterPro" id="IPR001895">
    <property type="entry name" value="RASGEF_cat_dom"/>
</dbReference>
<dbReference type="SMART" id="SM00229">
    <property type="entry name" value="RasGEFN"/>
    <property type="match status" value="1"/>
</dbReference>
<dbReference type="InterPro" id="IPR023578">
    <property type="entry name" value="Ras_GEF_dom_sf"/>
</dbReference>
<dbReference type="PANTHER" id="PTHR23113">
    <property type="entry name" value="GUANINE NUCLEOTIDE EXCHANGE FACTOR"/>
    <property type="match status" value="1"/>
</dbReference>
<evidence type="ECO:0000256" key="1">
    <source>
        <dbReference type="ARBA" id="ARBA00022443"/>
    </source>
</evidence>
<evidence type="ECO:0000259" key="8">
    <source>
        <dbReference type="PROSITE" id="PS50212"/>
    </source>
</evidence>
<dbReference type="InterPro" id="IPR008937">
    <property type="entry name" value="Ras-like_GEF"/>
</dbReference>
<dbReference type="Pfam" id="PF00617">
    <property type="entry name" value="RasGEF"/>
    <property type="match status" value="1"/>
</dbReference>
<feature type="compositionally biased region" description="Low complexity" evidence="5">
    <location>
        <begin position="629"/>
        <end position="638"/>
    </location>
</feature>
<dbReference type="Gene3D" id="1.10.840.10">
    <property type="entry name" value="Ras guanine-nucleotide exchange factors catalytic domain"/>
    <property type="match status" value="1"/>
</dbReference>
<dbReference type="EMBL" id="JACCJB010000009">
    <property type="protein sequence ID" value="KAF6223959.1"/>
    <property type="molecule type" value="Genomic_DNA"/>
</dbReference>
<dbReference type="RefSeq" id="XP_037153019.1">
    <property type="nucleotide sequence ID" value="XM_037301385.1"/>
</dbReference>
<evidence type="ECO:0000259" key="6">
    <source>
        <dbReference type="PROSITE" id="PS50002"/>
    </source>
</evidence>
<keyword evidence="10" id="KW-1185">Reference proteome</keyword>
<feature type="compositionally biased region" description="Polar residues" evidence="5">
    <location>
        <begin position="605"/>
        <end position="621"/>
    </location>
</feature>
<dbReference type="Proteomes" id="UP000593566">
    <property type="component" value="Unassembled WGS sequence"/>
</dbReference>
<dbReference type="GO" id="GO:0007265">
    <property type="term" value="P:Ras protein signal transduction"/>
    <property type="evidence" value="ECO:0007669"/>
    <property type="project" value="TreeGrafter"/>
</dbReference>
<evidence type="ECO:0000256" key="5">
    <source>
        <dbReference type="SAM" id="MobiDB-lite"/>
    </source>
</evidence>
<name>A0A8H6CIR5_9LECA</name>
<dbReference type="CDD" id="cd00155">
    <property type="entry name" value="RasGEF"/>
    <property type="match status" value="1"/>
</dbReference>
<evidence type="ECO:0000256" key="4">
    <source>
        <dbReference type="PROSITE-ProRule" id="PRU00192"/>
    </source>
</evidence>
<dbReference type="SUPFAM" id="SSF48366">
    <property type="entry name" value="Ras GEF"/>
    <property type="match status" value="1"/>
</dbReference>
<reference evidence="9 10" key="1">
    <citation type="journal article" date="2020" name="Genomics">
        <title>Complete, high-quality genomes from long-read metagenomic sequencing of two wolf lichen thalli reveals enigmatic genome architecture.</title>
        <authorList>
            <person name="McKenzie S.K."/>
            <person name="Walston R.F."/>
            <person name="Allen J.L."/>
        </authorList>
    </citation>
    <scope>NUCLEOTIDE SEQUENCE [LARGE SCALE GENOMIC DNA]</scope>
    <source>
        <strain evidence="9">WasteWater1</strain>
    </source>
</reference>
<feature type="region of interest" description="Disordered" evidence="5">
    <location>
        <begin position="605"/>
        <end position="664"/>
    </location>
</feature>
<feature type="compositionally biased region" description="Polar residues" evidence="5">
    <location>
        <begin position="323"/>
        <end position="338"/>
    </location>
</feature>
<evidence type="ECO:0008006" key="11">
    <source>
        <dbReference type="Google" id="ProtNLM"/>
    </source>
</evidence>
<feature type="region of interest" description="Disordered" evidence="5">
    <location>
        <begin position="1170"/>
        <end position="1190"/>
    </location>
</feature>
<keyword evidence="2 3" id="KW-0344">Guanine-nucleotide releasing factor</keyword>
<comment type="caution">
    <text evidence="9">The sequence shown here is derived from an EMBL/GenBank/DDBJ whole genome shotgun (WGS) entry which is preliminary data.</text>
</comment>
<dbReference type="SMART" id="SM00326">
    <property type="entry name" value="SH3"/>
    <property type="match status" value="1"/>
</dbReference>
<protein>
    <recommendedName>
        <fullName evidence="11">Ras guanine-nucleotide exchange protein</fullName>
    </recommendedName>
</protein>
<dbReference type="InterPro" id="IPR036028">
    <property type="entry name" value="SH3-like_dom_sf"/>
</dbReference>
<dbReference type="SUPFAM" id="SSF50044">
    <property type="entry name" value="SH3-domain"/>
    <property type="match status" value="1"/>
</dbReference>
<dbReference type="PANTHER" id="PTHR23113:SF354">
    <property type="entry name" value="BUD SITE SELECTION PROTEIN 5"/>
    <property type="match status" value="1"/>
</dbReference>
<feature type="domain" description="SH3" evidence="6">
    <location>
        <begin position="68"/>
        <end position="134"/>
    </location>
</feature>
<dbReference type="PROSITE" id="PS50212">
    <property type="entry name" value="RASGEF_NTER"/>
    <property type="match status" value="1"/>
</dbReference>